<dbReference type="GeneID" id="26684516"/>
<dbReference type="OrthoDB" id="17309at10239"/>
<organism evidence="1 2">
    <name type="scientific">Salmonella phage 37</name>
    <dbReference type="NCBI Taxonomy" id="1654890"/>
    <lineage>
        <taxon>Viruses</taxon>
        <taxon>Duplodnaviria</taxon>
        <taxon>Heunggongvirae</taxon>
        <taxon>Uroviricota</taxon>
        <taxon>Caudoviricetes</taxon>
        <taxon>Casjensviridae</taxon>
        <taxon>Chivirus</taxon>
        <taxon>Chivirus cv37</taxon>
    </lineage>
</organism>
<dbReference type="EMBL" id="KR296691">
    <property type="protein sequence ID" value="AKJ73969.1"/>
    <property type="molecule type" value="Genomic_DNA"/>
</dbReference>
<evidence type="ECO:0000313" key="2">
    <source>
        <dbReference type="Proteomes" id="UP000202449"/>
    </source>
</evidence>
<evidence type="ECO:0000313" key="1">
    <source>
        <dbReference type="EMBL" id="AKJ73969.1"/>
    </source>
</evidence>
<keyword evidence="2" id="KW-1185">Reference proteome</keyword>
<dbReference type="Proteomes" id="UP000202449">
    <property type="component" value="Segment"/>
</dbReference>
<proteinExistence type="predicted"/>
<accession>A0A0N6WGB9</accession>
<sequence length="90" mass="9783">MEINGIKVVSVERFNKYAEWVARQLVAGVPLASHACPHCGSTLHVIANGDKGDQWDSTCACPVCAKMFHRSILHGEGAPAINVIKLDRGW</sequence>
<protein>
    <submittedName>
        <fullName evidence="1">Uncharacterized protein</fullName>
    </submittedName>
</protein>
<dbReference type="KEGG" id="vg:26684516"/>
<name>A0A0N6WGB9_9CAUD</name>
<reference evidence="1 2" key="1">
    <citation type="journal article" date="2016" name="Virus Genes">
        <title>Genomic characterization of Salmonella bacteriophages isolated from India.</title>
        <authorList>
            <person name="Karpe Y.A."/>
            <person name="Kanade G.D."/>
            <person name="Pingale K.D."/>
            <person name="Arankalle V.A."/>
            <person name="Banerjee K."/>
        </authorList>
    </citation>
    <scope>NUCLEOTIDE SEQUENCE [LARGE SCALE GENOMIC DNA]</scope>
</reference>
<gene>
    <name evidence="1" type="ORF">SP37_102</name>
</gene>
<dbReference type="RefSeq" id="YP_009221468.1">
    <property type="nucleotide sequence ID" value="NC_029045.1"/>
</dbReference>